<protein>
    <recommendedName>
        <fullName evidence="7">Cytosine-specific methyltransferase</fullName>
        <ecNumber evidence="7">2.1.1.37</ecNumber>
    </recommendedName>
</protein>
<dbReference type="Gene3D" id="3.40.50.150">
    <property type="entry name" value="Vaccinia Virus protein VP39"/>
    <property type="match status" value="1"/>
</dbReference>
<dbReference type="InterPro" id="IPR050390">
    <property type="entry name" value="C5-Methyltransferase"/>
</dbReference>
<dbReference type="PANTHER" id="PTHR10629:SF52">
    <property type="entry name" value="DNA (CYTOSINE-5)-METHYLTRANSFERASE 1"/>
    <property type="match status" value="1"/>
</dbReference>
<proteinExistence type="inferred from homology"/>
<name>A0AA90R5P8_9BACI</name>
<keyword evidence="1 5" id="KW-0489">Methyltransferase</keyword>
<dbReference type="GO" id="GO:0044027">
    <property type="term" value="P:negative regulation of gene expression via chromosomal CpG island methylation"/>
    <property type="evidence" value="ECO:0007669"/>
    <property type="project" value="TreeGrafter"/>
</dbReference>
<comment type="caution">
    <text evidence="8">The sequence shown here is derived from an EMBL/GenBank/DDBJ whole genome shotgun (WGS) entry which is preliminary data.</text>
</comment>
<evidence type="ECO:0000256" key="3">
    <source>
        <dbReference type="ARBA" id="ARBA00022691"/>
    </source>
</evidence>
<dbReference type="Proteomes" id="UP001178888">
    <property type="component" value="Unassembled WGS sequence"/>
</dbReference>
<keyword evidence="2 5" id="KW-0808">Transferase</keyword>
<gene>
    <name evidence="8" type="ORF">RCG21_17385</name>
</gene>
<comment type="similarity">
    <text evidence="5 6">Belongs to the class I-like SAM-binding methyltransferase superfamily. C5-methyltransferase family.</text>
</comment>
<evidence type="ECO:0000256" key="4">
    <source>
        <dbReference type="ARBA" id="ARBA00022747"/>
    </source>
</evidence>
<dbReference type="PANTHER" id="PTHR10629">
    <property type="entry name" value="CYTOSINE-SPECIFIC METHYLTRANSFERASE"/>
    <property type="match status" value="1"/>
</dbReference>
<sequence>MKKIKVLDLFAGGGGFSTGFLMSSIKGYEFDIVKALEIDDDACETLENKLGSNKVLKGDITEVKVKEKLFKECAGVDVIIGGPPCQTFSLAGPARSGSHEMREALKNDPRNTLYKHYLEIVARIKPKFVVMENVEGMASKSVESEDLSNGHKQVIELICDELEEMGYHTRLANSFTNRYQVLNSANFGVPQFRKRVIIIANRLGEENPVPIPTHGPSKIPYVTLKDSIGHLPILLPKINISRMDQLKNIDVTVKHLSKSIGYFVQTINLLADNYKDREEILSQDFTNLLNYLNSEYDKLNARKRFKQKGLIDFINGYNELLGNLDKNEKIEPKITLHSSRLHNFRDIVIFCAMKQKSTSAQLMQEGSPFYDGFLDSLYPYSRNKHKDTYVKHCWNSPSNTILAHMQKRRTEIYSSGTASHIYPV</sequence>
<evidence type="ECO:0000256" key="2">
    <source>
        <dbReference type="ARBA" id="ARBA00022679"/>
    </source>
</evidence>
<dbReference type="GO" id="GO:0032259">
    <property type="term" value="P:methylation"/>
    <property type="evidence" value="ECO:0007669"/>
    <property type="project" value="UniProtKB-KW"/>
</dbReference>
<dbReference type="EC" id="2.1.1.37" evidence="7"/>
<dbReference type="GO" id="GO:0009307">
    <property type="term" value="P:DNA restriction-modification system"/>
    <property type="evidence" value="ECO:0007669"/>
    <property type="project" value="UniProtKB-KW"/>
</dbReference>
<dbReference type="RefSeq" id="WP_308913491.1">
    <property type="nucleotide sequence ID" value="NZ_JAVGVR010000001.1"/>
</dbReference>
<evidence type="ECO:0000256" key="5">
    <source>
        <dbReference type="PROSITE-ProRule" id="PRU01016"/>
    </source>
</evidence>
<comment type="catalytic activity">
    <reaction evidence="7">
        <text>a 2'-deoxycytidine in DNA + S-adenosyl-L-methionine = a 5-methyl-2'-deoxycytidine in DNA + S-adenosyl-L-homocysteine + H(+)</text>
        <dbReference type="Rhea" id="RHEA:13681"/>
        <dbReference type="Rhea" id="RHEA-COMP:11369"/>
        <dbReference type="Rhea" id="RHEA-COMP:11370"/>
        <dbReference type="ChEBI" id="CHEBI:15378"/>
        <dbReference type="ChEBI" id="CHEBI:57856"/>
        <dbReference type="ChEBI" id="CHEBI:59789"/>
        <dbReference type="ChEBI" id="CHEBI:85452"/>
        <dbReference type="ChEBI" id="CHEBI:85454"/>
        <dbReference type="EC" id="2.1.1.37"/>
    </reaction>
</comment>
<dbReference type="InterPro" id="IPR001525">
    <property type="entry name" value="C5_MeTfrase"/>
</dbReference>
<evidence type="ECO:0000313" key="8">
    <source>
        <dbReference type="EMBL" id="MDQ6598106.1"/>
    </source>
</evidence>
<dbReference type="AlphaFoldDB" id="A0AA90R5P8"/>
<accession>A0AA90R5P8</accession>
<evidence type="ECO:0000313" key="9">
    <source>
        <dbReference type="Proteomes" id="UP001178888"/>
    </source>
</evidence>
<keyword evidence="4" id="KW-0680">Restriction system</keyword>
<dbReference type="NCBIfam" id="TIGR00675">
    <property type="entry name" value="dcm"/>
    <property type="match status" value="1"/>
</dbReference>
<keyword evidence="3 5" id="KW-0949">S-adenosyl-L-methionine</keyword>
<dbReference type="SUPFAM" id="SSF53335">
    <property type="entry name" value="S-adenosyl-L-methionine-dependent methyltransferases"/>
    <property type="match status" value="1"/>
</dbReference>
<dbReference type="GO" id="GO:0003677">
    <property type="term" value="F:DNA binding"/>
    <property type="evidence" value="ECO:0007669"/>
    <property type="project" value="TreeGrafter"/>
</dbReference>
<reference evidence="8" key="1">
    <citation type="submission" date="2023-08" db="EMBL/GenBank/DDBJ databases">
        <title>Nitrogen cycling bacteria in agricultural field soils.</title>
        <authorList>
            <person name="Jang J."/>
        </authorList>
    </citation>
    <scope>NUCLEOTIDE SEQUENCE</scope>
    <source>
        <strain evidence="8">PS3-36</strain>
    </source>
</reference>
<dbReference type="PROSITE" id="PS51679">
    <property type="entry name" value="SAM_MT_C5"/>
    <property type="match status" value="1"/>
</dbReference>
<evidence type="ECO:0000256" key="7">
    <source>
        <dbReference type="RuleBase" id="RU000417"/>
    </source>
</evidence>
<dbReference type="GO" id="GO:0003886">
    <property type="term" value="F:DNA (cytosine-5-)-methyltransferase activity"/>
    <property type="evidence" value="ECO:0007669"/>
    <property type="project" value="UniProtKB-EC"/>
</dbReference>
<organism evidence="8 9">
    <name type="scientific">Bacillus salipaludis</name>
    <dbReference type="NCBI Taxonomy" id="2547811"/>
    <lineage>
        <taxon>Bacteria</taxon>
        <taxon>Bacillati</taxon>
        <taxon>Bacillota</taxon>
        <taxon>Bacilli</taxon>
        <taxon>Bacillales</taxon>
        <taxon>Bacillaceae</taxon>
        <taxon>Bacillus</taxon>
    </lineage>
</organism>
<dbReference type="InterPro" id="IPR029063">
    <property type="entry name" value="SAM-dependent_MTases_sf"/>
</dbReference>
<dbReference type="EMBL" id="JAVGVR010000001">
    <property type="protein sequence ID" value="MDQ6598106.1"/>
    <property type="molecule type" value="Genomic_DNA"/>
</dbReference>
<evidence type="ECO:0000256" key="1">
    <source>
        <dbReference type="ARBA" id="ARBA00022603"/>
    </source>
</evidence>
<dbReference type="InterPro" id="IPR018117">
    <property type="entry name" value="C5_DNA_meth_AS"/>
</dbReference>
<feature type="active site" evidence="5">
    <location>
        <position position="85"/>
    </location>
</feature>
<evidence type="ECO:0000256" key="6">
    <source>
        <dbReference type="RuleBase" id="RU000416"/>
    </source>
</evidence>
<dbReference type="PROSITE" id="PS00094">
    <property type="entry name" value="C5_MTASE_1"/>
    <property type="match status" value="1"/>
</dbReference>
<dbReference type="PRINTS" id="PR00105">
    <property type="entry name" value="C5METTRFRASE"/>
</dbReference>
<keyword evidence="9" id="KW-1185">Reference proteome</keyword>
<dbReference type="Pfam" id="PF00145">
    <property type="entry name" value="DNA_methylase"/>
    <property type="match status" value="1"/>
</dbReference>